<dbReference type="SUPFAM" id="SSF48726">
    <property type="entry name" value="Immunoglobulin"/>
    <property type="match status" value="3"/>
</dbReference>
<dbReference type="Gene3D" id="2.60.40.10">
    <property type="entry name" value="Immunoglobulins"/>
    <property type="match status" value="2"/>
</dbReference>
<keyword evidence="6" id="KW-0325">Glycoprotein</keyword>
<dbReference type="AlphaFoldDB" id="A0A7I8W2D9"/>
<feature type="domain" description="Ig-like" evidence="9">
    <location>
        <begin position="40"/>
        <end position="160"/>
    </location>
</feature>
<evidence type="ECO:0000313" key="11">
    <source>
        <dbReference type="Proteomes" id="UP000549394"/>
    </source>
</evidence>
<dbReference type="EMBL" id="CAJFCJ010000015">
    <property type="protein sequence ID" value="CAD5122046.1"/>
    <property type="molecule type" value="Genomic_DNA"/>
</dbReference>
<gene>
    <name evidence="10" type="ORF">DGYR_LOCUS9904</name>
</gene>
<dbReference type="InterPro" id="IPR007110">
    <property type="entry name" value="Ig-like_dom"/>
</dbReference>
<dbReference type="InterPro" id="IPR003599">
    <property type="entry name" value="Ig_sub"/>
</dbReference>
<keyword evidence="4 8" id="KW-0472">Membrane</keyword>
<feature type="region of interest" description="Disordered" evidence="7">
    <location>
        <begin position="610"/>
        <end position="630"/>
    </location>
</feature>
<feature type="compositionally biased region" description="Basic and acidic residues" evidence="7">
    <location>
        <begin position="617"/>
        <end position="630"/>
    </location>
</feature>
<feature type="transmembrane region" description="Helical" evidence="8">
    <location>
        <begin position="572"/>
        <end position="595"/>
    </location>
</feature>
<dbReference type="SMART" id="SM00409">
    <property type="entry name" value="IG"/>
    <property type="match status" value="2"/>
</dbReference>
<keyword evidence="8" id="KW-1133">Transmembrane helix</keyword>
<reference evidence="10 11" key="1">
    <citation type="submission" date="2020-08" db="EMBL/GenBank/DDBJ databases">
        <authorList>
            <person name="Hejnol A."/>
        </authorList>
    </citation>
    <scope>NUCLEOTIDE SEQUENCE [LARGE SCALE GENOMIC DNA]</scope>
</reference>
<accession>A0A7I8W2D9</accession>
<keyword evidence="3" id="KW-0677">Repeat</keyword>
<evidence type="ECO:0000256" key="5">
    <source>
        <dbReference type="ARBA" id="ARBA00023157"/>
    </source>
</evidence>
<evidence type="ECO:0000313" key="10">
    <source>
        <dbReference type="EMBL" id="CAD5122046.1"/>
    </source>
</evidence>
<dbReference type="PANTHER" id="PTHR23277">
    <property type="entry name" value="NECTIN-RELATED"/>
    <property type="match status" value="1"/>
</dbReference>
<evidence type="ECO:0000259" key="9">
    <source>
        <dbReference type="PROSITE" id="PS50835"/>
    </source>
</evidence>
<dbReference type="Proteomes" id="UP000549394">
    <property type="component" value="Unassembled WGS sequence"/>
</dbReference>
<keyword evidence="2" id="KW-0732">Signal</keyword>
<feature type="domain" description="Ig-like" evidence="9">
    <location>
        <begin position="164"/>
        <end position="263"/>
    </location>
</feature>
<organism evidence="10 11">
    <name type="scientific">Dimorphilus gyrociliatus</name>
    <dbReference type="NCBI Taxonomy" id="2664684"/>
    <lineage>
        <taxon>Eukaryota</taxon>
        <taxon>Metazoa</taxon>
        <taxon>Spiralia</taxon>
        <taxon>Lophotrochozoa</taxon>
        <taxon>Annelida</taxon>
        <taxon>Polychaeta</taxon>
        <taxon>Polychaeta incertae sedis</taxon>
        <taxon>Dinophilidae</taxon>
        <taxon>Dimorphilus</taxon>
    </lineage>
</organism>
<keyword evidence="8" id="KW-0812">Transmembrane</keyword>
<dbReference type="OrthoDB" id="10686542at2759"/>
<dbReference type="GO" id="GO:0005912">
    <property type="term" value="C:adherens junction"/>
    <property type="evidence" value="ECO:0007669"/>
    <property type="project" value="TreeGrafter"/>
</dbReference>
<dbReference type="GO" id="GO:0007157">
    <property type="term" value="P:heterophilic cell-cell adhesion via plasma membrane cell adhesion molecules"/>
    <property type="evidence" value="ECO:0007669"/>
    <property type="project" value="TreeGrafter"/>
</dbReference>
<keyword evidence="11" id="KW-1185">Reference proteome</keyword>
<dbReference type="InterPro" id="IPR036179">
    <property type="entry name" value="Ig-like_dom_sf"/>
</dbReference>
<evidence type="ECO:0000256" key="4">
    <source>
        <dbReference type="ARBA" id="ARBA00023136"/>
    </source>
</evidence>
<evidence type="ECO:0000256" key="3">
    <source>
        <dbReference type="ARBA" id="ARBA00022737"/>
    </source>
</evidence>
<protein>
    <submittedName>
        <fullName evidence="10">DgyrCDS10497</fullName>
    </submittedName>
</protein>
<keyword evidence="5" id="KW-1015">Disulfide bond</keyword>
<dbReference type="GO" id="GO:0016020">
    <property type="term" value="C:membrane"/>
    <property type="evidence" value="ECO:0007669"/>
    <property type="project" value="UniProtKB-SubCell"/>
</dbReference>
<comment type="subcellular location">
    <subcellularLocation>
        <location evidence="1">Membrane</location>
    </subcellularLocation>
</comment>
<comment type="caution">
    <text evidence="10">The sequence shown here is derived from an EMBL/GenBank/DDBJ whole genome shotgun (WGS) entry which is preliminary data.</text>
</comment>
<evidence type="ECO:0000256" key="1">
    <source>
        <dbReference type="ARBA" id="ARBA00004370"/>
    </source>
</evidence>
<dbReference type="InterPro" id="IPR013783">
    <property type="entry name" value="Ig-like_fold"/>
</dbReference>
<evidence type="ECO:0000256" key="6">
    <source>
        <dbReference type="ARBA" id="ARBA00023180"/>
    </source>
</evidence>
<dbReference type="PANTHER" id="PTHR23277:SF108">
    <property type="entry name" value="FASCICLIN-3"/>
    <property type="match status" value="1"/>
</dbReference>
<sequence>MTESLNQCNTLGLLIYVMLTWVCYHIVPSITGVEAVFPNPDMDIQTLKDLANGKLGIKTTDIKEKEINVTEGQSVTLNCSLKLLPDSSMNGVPMWMESNMNSIIAHNRTIDFLNRGRMEIRGNHSLLQYNLHIKRTIFPNDNGIWYCTTFSGTRSSIKVNVHVPPAVKVPNLFPRHGKVTNPSLVRSFTCSAPYAMPPVMLRWEATSADTPNDSYVPIPMDAFAKSDYTMASVTHLFVTSKANNSRFRCVATHPTFNGKKHVSALHFVLDVRPEDMPEIPDQDDIFPELSGLHPRDVPLVIFGAIMGGVFVVALVCFASQRKNLELDVHIPSREEEKSVKVHVTETNHNINENHCNKKNGYTKGKNGFNHNIDYNKTVTADDNDNKNLTEKLVEKKETSETRLYPQKRESPRRHVVFQMIIITVLLFVLFIAQSLQLPFYIRGRIPTIISVKQFLTATAGSVLWLDCTDLLENSTDGLLQVSWRHNFQPIYVQFSSSFTKGGFSAPSPAGRRFANSIRHQRLGAISLHPTIVNHTGVFSCEVARLVEDDGETVVLLKTMAAYIVDSELPHNLPLLTCILVGVGATFGLIALALTYTLRFRTTDKVASGKLEEENDDVADRSRALEPERNV</sequence>
<feature type="transmembrane region" description="Helical" evidence="8">
    <location>
        <begin position="415"/>
        <end position="435"/>
    </location>
</feature>
<dbReference type="GO" id="GO:0007156">
    <property type="term" value="P:homophilic cell adhesion via plasma membrane adhesion molecules"/>
    <property type="evidence" value="ECO:0007669"/>
    <property type="project" value="TreeGrafter"/>
</dbReference>
<evidence type="ECO:0000256" key="2">
    <source>
        <dbReference type="ARBA" id="ARBA00022729"/>
    </source>
</evidence>
<evidence type="ECO:0000256" key="8">
    <source>
        <dbReference type="SAM" id="Phobius"/>
    </source>
</evidence>
<feature type="transmembrane region" description="Helical" evidence="8">
    <location>
        <begin position="297"/>
        <end position="317"/>
    </location>
</feature>
<evidence type="ECO:0000256" key="7">
    <source>
        <dbReference type="SAM" id="MobiDB-lite"/>
    </source>
</evidence>
<proteinExistence type="predicted"/>
<feature type="domain" description="Ig-like" evidence="9">
    <location>
        <begin position="446"/>
        <end position="560"/>
    </location>
</feature>
<name>A0A7I8W2D9_9ANNE</name>
<dbReference type="PROSITE" id="PS50835">
    <property type="entry name" value="IG_LIKE"/>
    <property type="match status" value="3"/>
</dbReference>
<dbReference type="InterPro" id="IPR051427">
    <property type="entry name" value="Nectin/Nectin-like"/>
</dbReference>